<name>A0A7I7JK43_9MYCO</name>
<protein>
    <submittedName>
        <fullName evidence="1">Uncharacterized protein</fullName>
    </submittedName>
</protein>
<reference evidence="1 2" key="1">
    <citation type="journal article" date="2019" name="Emerg. Microbes Infect.">
        <title>Comprehensive subspecies identification of 175 nontuberculous mycobacteria species based on 7547 genomic profiles.</title>
        <authorList>
            <person name="Matsumoto Y."/>
            <person name="Kinjo T."/>
            <person name="Motooka D."/>
            <person name="Nabeya D."/>
            <person name="Jung N."/>
            <person name="Uechi K."/>
            <person name="Horii T."/>
            <person name="Iida T."/>
            <person name="Fujita J."/>
            <person name="Nakamura S."/>
        </authorList>
    </citation>
    <scope>NUCLEOTIDE SEQUENCE [LARGE SCALE GENOMIC DNA]</scope>
    <source>
        <strain evidence="1 2">JCM 6391</strain>
    </source>
</reference>
<organism evidence="1 2">
    <name type="scientific">Mycobacterium novum</name>
    <dbReference type="NCBI Taxonomy" id="2492438"/>
    <lineage>
        <taxon>Bacteria</taxon>
        <taxon>Bacillati</taxon>
        <taxon>Actinomycetota</taxon>
        <taxon>Actinomycetes</taxon>
        <taxon>Mycobacteriales</taxon>
        <taxon>Mycobacteriaceae</taxon>
        <taxon>Mycobacterium</taxon>
    </lineage>
</organism>
<sequence>MTTTGELLLARADALLDSPDGAAVGNSARLAAFLARQAVEELIDARCAVLCGGQAVVGTQKAKLAVLKSLDTTPAGGVLIDAWHQLSGFCHQHAYQLSPTVGEVRVLCAAVRDAYFSGIRSGTVPAAGDTAGT</sequence>
<dbReference type="Proteomes" id="UP000466997">
    <property type="component" value="Chromosome"/>
</dbReference>
<evidence type="ECO:0000313" key="1">
    <source>
        <dbReference type="EMBL" id="BBX12133.1"/>
    </source>
</evidence>
<proteinExistence type="predicted"/>
<dbReference type="AlphaFoldDB" id="A0A7I7JK43"/>
<accession>A0A7I7JK43</accession>
<evidence type="ECO:0000313" key="2">
    <source>
        <dbReference type="Proteomes" id="UP000466997"/>
    </source>
</evidence>
<gene>
    <name evidence="1" type="ORF">MNVM_12140</name>
</gene>
<dbReference type="RefSeq" id="WP_232062535.1">
    <property type="nucleotide sequence ID" value="NZ_AP022562.1"/>
</dbReference>
<dbReference type="EMBL" id="AP022562">
    <property type="protein sequence ID" value="BBX12133.1"/>
    <property type="molecule type" value="Genomic_DNA"/>
</dbReference>
<keyword evidence="2" id="KW-1185">Reference proteome</keyword>
<dbReference type="KEGG" id="mnm:MNVM_12140"/>